<gene>
    <name evidence="1" type="ORF">SAMN06265350_101393</name>
</gene>
<reference evidence="1 2" key="1">
    <citation type="submission" date="2017-05" db="EMBL/GenBank/DDBJ databases">
        <authorList>
            <person name="Varghese N."/>
            <person name="Submissions S."/>
        </authorList>
    </citation>
    <scope>NUCLEOTIDE SEQUENCE [LARGE SCALE GENOMIC DNA]</scope>
    <source>
        <strain evidence="1 2">DSM 21342</strain>
    </source>
</reference>
<evidence type="ECO:0000313" key="1">
    <source>
        <dbReference type="EMBL" id="SMO38125.1"/>
    </source>
</evidence>
<sequence>MQKTMKHELVILSKVEGFVTLRNRCFDSIQHDLMRLTFETDSLPAEGYLWSFQEGL</sequence>
<evidence type="ECO:0000313" key="2">
    <source>
        <dbReference type="Proteomes" id="UP000315971"/>
    </source>
</evidence>
<name>A0A521ATL2_9SPHI</name>
<dbReference type="AlphaFoldDB" id="A0A521ATL2"/>
<organism evidence="1 2">
    <name type="scientific">Solitalea koreensis</name>
    <dbReference type="NCBI Taxonomy" id="543615"/>
    <lineage>
        <taxon>Bacteria</taxon>
        <taxon>Pseudomonadati</taxon>
        <taxon>Bacteroidota</taxon>
        <taxon>Sphingobacteriia</taxon>
        <taxon>Sphingobacteriales</taxon>
        <taxon>Sphingobacteriaceae</taxon>
        <taxon>Solitalea</taxon>
    </lineage>
</organism>
<proteinExistence type="predicted"/>
<keyword evidence="2" id="KW-1185">Reference proteome</keyword>
<dbReference type="Proteomes" id="UP000315971">
    <property type="component" value="Unassembled WGS sequence"/>
</dbReference>
<protein>
    <submittedName>
        <fullName evidence="1">Uncharacterized protein</fullName>
    </submittedName>
</protein>
<accession>A0A521ATL2</accession>
<dbReference type="EMBL" id="FXSZ01000001">
    <property type="protein sequence ID" value="SMO38125.1"/>
    <property type="molecule type" value="Genomic_DNA"/>
</dbReference>